<evidence type="ECO:0000256" key="2">
    <source>
        <dbReference type="ARBA" id="ARBA00022722"/>
    </source>
</evidence>
<dbReference type="Gene3D" id="1.10.10.160">
    <property type="match status" value="1"/>
</dbReference>
<comment type="catalytic activity">
    <reaction evidence="12">
        <text>Couples ATP hydrolysis with the unwinding of duplex DNA by translocating in the 3'-5' direction.</text>
        <dbReference type="EC" id="5.6.2.4"/>
    </reaction>
</comment>
<dbReference type="InterPro" id="IPR000212">
    <property type="entry name" value="DNA_helicase_UvrD/REP"/>
</dbReference>
<gene>
    <name evidence="18" type="ORF">PeribacterD1_0331</name>
</gene>
<dbReference type="AlphaFoldDB" id="A0A0S1SSC3"/>
<organism evidence="18 19">
    <name type="scientific">Candidatus Peribacter riflensis</name>
    <dbReference type="NCBI Taxonomy" id="1735162"/>
    <lineage>
        <taxon>Bacteria</taxon>
        <taxon>Candidatus Peregrinibacteriota</taxon>
        <taxon>Candidatus Peribacteria</taxon>
        <taxon>Candidatus Peribacterales</taxon>
        <taxon>Candidatus Peribacteraceae</taxon>
        <taxon>Candidatus Peribacter</taxon>
    </lineage>
</organism>
<accession>A0A0S1SB13</accession>
<dbReference type="PROSITE" id="PS51198">
    <property type="entry name" value="UVRD_HELICASE_ATP_BIND"/>
    <property type="match status" value="1"/>
</dbReference>
<keyword evidence="4" id="KW-0227">DNA damage</keyword>
<evidence type="ECO:0000256" key="8">
    <source>
        <dbReference type="ARBA" id="ARBA00022840"/>
    </source>
</evidence>
<dbReference type="GO" id="GO:0003677">
    <property type="term" value="F:DNA binding"/>
    <property type="evidence" value="ECO:0007669"/>
    <property type="project" value="UniProtKB-KW"/>
</dbReference>
<dbReference type="STRING" id="1735162.PeribacterB2_0331"/>
<comment type="similarity">
    <text evidence="1">Belongs to the helicase family. UvrD subfamily.</text>
</comment>
<name>A0A0S1SSC3_9BACT</name>
<dbReference type="PANTHER" id="PTHR11070">
    <property type="entry name" value="UVRD / RECB / PCRA DNA HELICASE FAMILY MEMBER"/>
    <property type="match status" value="1"/>
</dbReference>
<accession>A0A0S1SJW4</accession>
<evidence type="ECO:0000256" key="15">
    <source>
        <dbReference type="PROSITE-ProRule" id="PRU00560"/>
    </source>
</evidence>
<dbReference type="InterPro" id="IPR011604">
    <property type="entry name" value="PDDEXK-like_dom_sf"/>
</dbReference>
<dbReference type="InterPro" id="IPR038726">
    <property type="entry name" value="PDDEXK_AddAB-type"/>
</dbReference>
<evidence type="ECO:0000256" key="1">
    <source>
        <dbReference type="ARBA" id="ARBA00009922"/>
    </source>
</evidence>
<evidence type="ECO:0000313" key="19">
    <source>
        <dbReference type="Proteomes" id="UP000069135"/>
    </source>
</evidence>
<dbReference type="Proteomes" id="UP000069135">
    <property type="component" value="Chromosome"/>
</dbReference>
<feature type="binding site" evidence="15">
    <location>
        <begin position="43"/>
        <end position="50"/>
    </location>
    <ligand>
        <name>ATP</name>
        <dbReference type="ChEBI" id="CHEBI:30616"/>
    </ligand>
</feature>
<accession>A0A0S1SSC3</accession>
<keyword evidence="3 15" id="KW-0547">Nucleotide-binding</keyword>
<dbReference type="EC" id="5.6.2.4" evidence="13"/>
<keyword evidence="7" id="KW-0269">Exonuclease</keyword>
<evidence type="ECO:0000256" key="12">
    <source>
        <dbReference type="ARBA" id="ARBA00034617"/>
    </source>
</evidence>
<evidence type="ECO:0000256" key="3">
    <source>
        <dbReference type="ARBA" id="ARBA00022741"/>
    </source>
</evidence>
<evidence type="ECO:0000256" key="9">
    <source>
        <dbReference type="ARBA" id="ARBA00023125"/>
    </source>
</evidence>
<feature type="domain" description="UvrD-like helicase ATP-binding" evidence="16">
    <location>
        <begin position="22"/>
        <end position="341"/>
    </location>
</feature>
<keyword evidence="10" id="KW-0234">DNA repair</keyword>
<dbReference type="Pfam" id="PF00580">
    <property type="entry name" value="UvrD-helicase"/>
    <property type="match status" value="1"/>
</dbReference>
<dbReference type="EMBL" id="CP013065">
    <property type="protein sequence ID" value="ALM13029.1"/>
    <property type="molecule type" value="Genomic_DNA"/>
</dbReference>
<evidence type="ECO:0000256" key="5">
    <source>
        <dbReference type="ARBA" id="ARBA00022801"/>
    </source>
</evidence>
<feature type="domain" description="UvrD-like helicase C-terminal" evidence="17">
    <location>
        <begin position="342"/>
        <end position="627"/>
    </location>
</feature>
<dbReference type="InterPro" id="IPR014017">
    <property type="entry name" value="DNA_helicase_UvrD-like_C"/>
</dbReference>
<dbReference type="InterPro" id="IPR027417">
    <property type="entry name" value="P-loop_NTPase"/>
</dbReference>
<dbReference type="GO" id="GO:0004527">
    <property type="term" value="F:exonuclease activity"/>
    <property type="evidence" value="ECO:0007669"/>
    <property type="project" value="UniProtKB-KW"/>
</dbReference>
<evidence type="ECO:0000256" key="6">
    <source>
        <dbReference type="ARBA" id="ARBA00022806"/>
    </source>
</evidence>
<evidence type="ECO:0000259" key="17">
    <source>
        <dbReference type="PROSITE" id="PS51217"/>
    </source>
</evidence>
<keyword evidence="9" id="KW-0238">DNA-binding</keyword>
<evidence type="ECO:0000259" key="16">
    <source>
        <dbReference type="PROSITE" id="PS51198"/>
    </source>
</evidence>
<dbReference type="Pfam" id="PF12705">
    <property type="entry name" value="PDDEXK_1"/>
    <property type="match status" value="1"/>
</dbReference>
<keyword evidence="5 15" id="KW-0378">Hydrolase</keyword>
<accession>A0A0S1SN76</accession>
<reference evidence="18 19" key="2">
    <citation type="journal article" date="2016" name="PeerJ">
        <title>Analysis of five complete genome sequences for members of the class Peribacteria in the recently recognized Peregrinibacteria bacterial phylum.</title>
        <authorList>
            <person name="Anantharaman K."/>
            <person name="Brown C.T."/>
            <person name="Burstein D."/>
            <person name="Castelle C.J."/>
            <person name="Probst A.J."/>
            <person name="Thomas B.C."/>
            <person name="Williams K.H."/>
            <person name="Banfield J.F."/>
        </authorList>
    </citation>
    <scope>NUCLEOTIDE SEQUENCE [LARGE SCALE GENOMIC DNA]</scope>
    <source>
        <strain evidence="18">RIFOXYD1_FULL_PER-ii_59_16</strain>
    </source>
</reference>
<evidence type="ECO:0000256" key="14">
    <source>
        <dbReference type="ARBA" id="ARBA00048988"/>
    </source>
</evidence>
<keyword evidence="11" id="KW-0413">Isomerase</keyword>
<dbReference type="InterPro" id="IPR014016">
    <property type="entry name" value="UvrD-like_ATP-bd"/>
</dbReference>
<evidence type="ECO:0000256" key="10">
    <source>
        <dbReference type="ARBA" id="ARBA00023204"/>
    </source>
</evidence>
<keyword evidence="8 15" id="KW-0067">ATP-binding</keyword>
<dbReference type="CDD" id="cd17932">
    <property type="entry name" value="DEXQc_UvrD"/>
    <property type="match status" value="1"/>
</dbReference>
<dbReference type="GO" id="GO:0000725">
    <property type="term" value="P:recombinational repair"/>
    <property type="evidence" value="ECO:0007669"/>
    <property type="project" value="TreeGrafter"/>
</dbReference>
<accession>A0A0S1SUA2</accession>
<keyword evidence="2" id="KW-0540">Nuclease</keyword>
<evidence type="ECO:0000256" key="7">
    <source>
        <dbReference type="ARBA" id="ARBA00022839"/>
    </source>
</evidence>
<keyword evidence="6 15" id="KW-0347">Helicase</keyword>
<dbReference type="GO" id="GO:0043138">
    <property type="term" value="F:3'-5' DNA helicase activity"/>
    <property type="evidence" value="ECO:0007669"/>
    <property type="project" value="UniProtKB-EC"/>
</dbReference>
<evidence type="ECO:0000313" key="18">
    <source>
        <dbReference type="EMBL" id="ALM13029.1"/>
    </source>
</evidence>
<dbReference type="SUPFAM" id="SSF52540">
    <property type="entry name" value="P-loop containing nucleoside triphosphate hydrolases"/>
    <property type="match status" value="1"/>
</dbReference>
<dbReference type="InterPro" id="IPR013986">
    <property type="entry name" value="DExx_box_DNA_helicase_dom_sf"/>
</dbReference>
<reference evidence="19" key="1">
    <citation type="submission" date="2015-10" db="EMBL/GenBank/DDBJ databases">
        <title>Analysis of five complete genome sequences for members of the class Peribacteria in the recently recognized Peregrinibacteria bacterial phylum.</title>
        <authorList>
            <person name="Anantharaman K."/>
            <person name="Brown C.T."/>
            <person name="Burstein D."/>
            <person name="Castelle C.J."/>
            <person name="Probst A.J."/>
            <person name="Thomas B.C."/>
            <person name="Williams K.H."/>
            <person name="Banfield J.F."/>
        </authorList>
    </citation>
    <scope>NUCLEOTIDE SEQUENCE [LARGE SCALE GENOMIC DNA]</scope>
</reference>
<sequence length="989" mass="111992">MSKKQKAAVRSLSSQAFAERFANLNEGQKRAVETIEGPVMVVAGPGTGKTEVLAMRTANILRRTQMRPTNILCLTFSTSGAKAMRERLRQIIGPDAYGVTVSTLHSFCNDLIQQHPQLFVHFRALEQVSNIERLQIVRRAIKELGQRSELYMPVAEHDRAADVLDRITQMKKEGIHPDDLLKHVEVYAEELKKTPTGRERDLTSKAYKDDLRKVQQFKEFITVYRAYVGELAASHRYDFDDMVLIALEALKEHEWLLESLQVRYQYILVDEFQDLNGAQNRLLDLLTTYAYVEQDPNIFVVGDDDQAIFRFQGANIGNMKSFIDRFPKTSVMTLATNYRSTQPILDAASAVIAANQERLVHVIKGIEKDLVAGKQKGDVKPQFIRYPDTSTEYAGIAGLLRDGKKRGIPWKEMAVICRRNEEVLAVADTLTAAGVPTVVAAKQDLIQHPQVLQAVMLLRAIQEPENSSTLAGALALPCFGCHPAALGKLFIDFRTYKRTTAKVSLHEFLLNQASLPPEIKAAHEFIMRRNQGIPSVTLTALVADVLTESRLLPPTDAKEADPRIIAGLHAFYEYVKNRCYEVRTTSLATLLSDIDQYMSEKKLRLEYDLPHLTQDGVQLMTGHGAKGLEFDVVILSDVRYRNWGNRNSGNSLALPDHLIMGIDKEVEKRAGQEDERRLFFVAMTRARRELTLAFPETYRSGEQMRDAQVSSFVAEAGESVGEITLTQEHVPQPMETLRTPPLQIDKAFRAFLQEVLQEYELSVTALNAFLKNPQEFLWEQLLQKPSEKKPALAFGTAVHAALEERNSAWQRGETYSVDALVEAFQASLKKEILTREEWEHYMLVGADILRRYGEKTSSGIPLVLSTERTLHAVVDDVPLKGKVDRIDLFEPNGRACRILDYKTGQTVKTEDAVRKKEDLFRQLKFYKILCDSDPKFIHEATLFTLDFIGNEDEARREIDLKITEEEVRELKALIRQVWAKITALDFTAL</sequence>
<dbReference type="KEGG" id="prf:PeribacterA2_0331"/>
<dbReference type="PANTHER" id="PTHR11070:SF2">
    <property type="entry name" value="ATP-DEPENDENT DNA HELICASE SRS2"/>
    <property type="match status" value="1"/>
</dbReference>
<evidence type="ECO:0000256" key="13">
    <source>
        <dbReference type="ARBA" id="ARBA00034808"/>
    </source>
</evidence>
<evidence type="ECO:0000256" key="11">
    <source>
        <dbReference type="ARBA" id="ARBA00023235"/>
    </source>
</evidence>
<dbReference type="Pfam" id="PF13361">
    <property type="entry name" value="UvrD_C"/>
    <property type="match status" value="1"/>
</dbReference>
<proteinExistence type="inferred from homology"/>
<dbReference type="Gene3D" id="1.10.486.10">
    <property type="entry name" value="PCRA, domain 4"/>
    <property type="match status" value="1"/>
</dbReference>
<dbReference type="PROSITE" id="PS51217">
    <property type="entry name" value="UVRD_HELICASE_CTER"/>
    <property type="match status" value="1"/>
</dbReference>
<dbReference type="GO" id="GO:0005524">
    <property type="term" value="F:ATP binding"/>
    <property type="evidence" value="ECO:0007669"/>
    <property type="project" value="UniProtKB-UniRule"/>
</dbReference>
<protein>
    <recommendedName>
        <fullName evidence="13">DNA 3'-5' helicase</fullName>
        <ecNumber evidence="13">5.6.2.4</ecNumber>
    </recommendedName>
</protein>
<evidence type="ECO:0000256" key="4">
    <source>
        <dbReference type="ARBA" id="ARBA00022763"/>
    </source>
</evidence>
<comment type="catalytic activity">
    <reaction evidence="14">
        <text>ATP + H2O = ADP + phosphate + H(+)</text>
        <dbReference type="Rhea" id="RHEA:13065"/>
        <dbReference type="ChEBI" id="CHEBI:15377"/>
        <dbReference type="ChEBI" id="CHEBI:15378"/>
        <dbReference type="ChEBI" id="CHEBI:30616"/>
        <dbReference type="ChEBI" id="CHEBI:43474"/>
        <dbReference type="ChEBI" id="CHEBI:456216"/>
        <dbReference type="EC" id="5.6.2.4"/>
    </reaction>
</comment>
<dbReference type="Gene3D" id="3.40.50.300">
    <property type="entry name" value="P-loop containing nucleotide triphosphate hydrolases"/>
    <property type="match status" value="2"/>
</dbReference>
<dbReference type="Gene3D" id="3.90.320.10">
    <property type="match status" value="1"/>
</dbReference>